<dbReference type="Proteomes" id="UP001642409">
    <property type="component" value="Unassembled WGS sequence"/>
</dbReference>
<evidence type="ECO:0000313" key="3">
    <source>
        <dbReference type="Proteomes" id="UP001642409"/>
    </source>
</evidence>
<reference evidence="2 3" key="2">
    <citation type="submission" date="2024-07" db="EMBL/GenBank/DDBJ databases">
        <authorList>
            <person name="Akdeniz Z."/>
        </authorList>
    </citation>
    <scope>NUCLEOTIDE SEQUENCE [LARGE SCALE GENOMIC DNA]</scope>
</reference>
<reference evidence="1" key="1">
    <citation type="submission" date="2023-06" db="EMBL/GenBank/DDBJ databases">
        <authorList>
            <person name="Kurt Z."/>
        </authorList>
    </citation>
    <scope>NUCLEOTIDE SEQUENCE</scope>
</reference>
<proteinExistence type="predicted"/>
<organism evidence="1">
    <name type="scientific">Hexamita inflata</name>
    <dbReference type="NCBI Taxonomy" id="28002"/>
    <lineage>
        <taxon>Eukaryota</taxon>
        <taxon>Metamonada</taxon>
        <taxon>Diplomonadida</taxon>
        <taxon>Hexamitidae</taxon>
        <taxon>Hexamitinae</taxon>
        <taxon>Hexamita</taxon>
    </lineage>
</organism>
<dbReference type="EMBL" id="CATOUU010001125">
    <property type="protein sequence ID" value="CAI9973708.1"/>
    <property type="molecule type" value="Genomic_DNA"/>
</dbReference>
<dbReference type="AlphaFoldDB" id="A0AA86VQK7"/>
<sequence length="167" mass="19746">MSEKDIFDQITLEQIEKLMVLKRSHDFVSGYPSHKDNCNSIVEISIWNCVVDLSRLSTSKNRIFQSFSQPKIITLQIRNWMQQINKQISFKFFANVQNITIEDEPPALISYQMHSQNINKTQNQNMNQKEKQTIKIKFCFKVFNFVKSNCVQCKIFCLKLEQNEINQ</sequence>
<gene>
    <name evidence="2" type="ORF">HINF_LOCUS17024</name>
    <name evidence="1" type="ORF">HINF_LOCUS61353</name>
</gene>
<evidence type="ECO:0000313" key="1">
    <source>
        <dbReference type="EMBL" id="CAI9973708.1"/>
    </source>
</evidence>
<name>A0AA86VQK7_9EUKA</name>
<keyword evidence="3" id="KW-1185">Reference proteome</keyword>
<comment type="caution">
    <text evidence="1">The sequence shown here is derived from an EMBL/GenBank/DDBJ whole genome shotgun (WGS) entry which is preliminary data.</text>
</comment>
<protein>
    <submittedName>
        <fullName evidence="2">Hypothetical_protein</fullName>
    </submittedName>
</protein>
<dbReference type="EMBL" id="CAXDID020000042">
    <property type="protein sequence ID" value="CAL6000906.1"/>
    <property type="molecule type" value="Genomic_DNA"/>
</dbReference>
<accession>A0AA86VQK7</accession>
<evidence type="ECO:0000313" key="2">
    <source>
        <dbReference type="EMBL" id="CAL6000906.1"/>
    </source>
</evidence>